<dbReference type="RefSeq" id="WP_203993334.1">
    <property type="nucleotide sequence ID" value="NZ_BOPG01000022.1"/>
</dbReference>
<accession>A0A8J3Z405</accession>
<sequence>MTVPTPAELKMTPAQLNKAATECRSVADGLRKQADLVAVANVRAAIANPATNLARAATVVCGGHLPTAIRKTADQLDRHANSLDEAAGSHVADDESTAVDFRQASR</sequence>
<gene>
    <name evidence="2" type="ORF">Vau01_034090</name>
</gene>
<evidence type="ECO:0008006" key="4">
    <source>
        <dbReference type="Google" id="ProtNLM"/>
    </source>
</evidence>
<name>A0A8J3Z405_9ACTN</name>
<evidence type="ECO:0000313" key="3">
    <source>
        <dbReference type="Proteomes" id="UP000612585"/>
    </source>
</evidence>
<proteinExistence type="predicted"/>
<keyword evidence="3" id="KW-1185">Reference proteome</keyword>
<comment type="caution">
    <text evidence="2">The sequence shown here is derived from an EMBL/GenBank/DDBJ whole genome shotgun (WGS) entry which is preliminary data.</text>
</comment>
<dbReference type="AlphaFoldDB" id="A0A8J3Z405"/>
<evidence type="ECO:0000313" key="2">
    <source>
        <dbReference type="EMBL" id="GIJ55893.1"/>
    </source>
</evidence>
<reference evidence="2" key="1">
    <citation type="submission" date="2021-01" db="EMBL/GenBank/DDBJ databases">
        <title>Whole genome shotgun sequence of Virgisporangium aurantiacum NBRC 16421.</title>
        <authorList>
            <person name="Komaki H."/>
            <person name="Tamura T."/>
        </authorList>
    </citation>
    <scope>NUCLEOTIDE SEQUENCE</scope>
    <source>
        <strain evidence="2">NBRC 16421</strain>
    </source>
</reference>
<organism evidence="2 3">
    <name type="scientific">Virgisporangium aurantiacum</name>
    <dbReference type="NCBI Taxonomy" id="175570"/>
    <lineage>
        <taxon>Bacteria</taxon>
        <taxon>Bacillati</taxon>
        <taxon>Actinomycetota</taxon>
        <taxon>Actinomycetes</taxon>
        <taxon>Micromonosporales</taxon>
        <taxon>Micromonosporaceae</taxon>
        <taxon>Virgisporangium</taxon>
    </lineage>
</organism>
<evidence type="ECO:0000256" key="1">
    <source>
        <dbReference type="SAM" id="MobiDB-lite"/>
    </source>
</evidence>
<dbReference type="EMBL" id="BOPG01000022">
    <property type="protein sequence ID" value="GIJ55893.1"/>
    <property type="molecule type" value="Genomic_DNA"/>
</dbReference>
<protein>
    <recommendedName>
        <fullName evidence="4">Excreted virulence factor EspC, type VII ESX diderm</fullName>
    </recommendedName>
</protein>
<feature type="region of interest" description="Disordered" evidence="1">
    <location>
        <begin position="80"/>
        <end position="106"/>
    </location>
</feature>
<dbReference type="Proteomes" id="UP000612585">
    <property type="component" value="Unassembled WGS sequence"/>
</dbReference>